<accession>A0A843BFE8</accession>
<sequence>MPEPTHISAESARRITIVSVTGLADAKAAGWALALSQAQMPGCRALLCSPARPTDLPPSVEHRAIAPMDYQGYSWFMLFMLWRVIETEFALVVQDDGWVLDGRLWRDDYLHYDYIGAPVHLARVYSRDGDYWSRRFEWTYGVPDGHQAVPVLNGGFSLRSRKLMRVFAENPALRVEVSAPDWFS</sequence>
<keyword evidence="3" id="KW-1185">Reference proteome</keyword>
<comment type="caution">
    <text evidence="2">The sequence shown here is derived from an EMBL/GenBank/DDBJ whole genome shotgun (WGS) entry which is preliminary data.</text>
</comment>
<reference evidence="2" key="1">
    <citation type="submission" date="2020-12" db="EMBL/GenBank/DDBJ databases">
        <title>Comamonas sp. nov., isolated from stream water.</title>
        <authorList>
            <person name="Park K.-H."/>
        </authorList>
    </citation>
    <scope>NUCLEOTIDE SEQUENCE</scope>
    <source>
        <strain evidence="2">EJ-4</strain>
    </source>
</reference>
<organism evidence="2 3">
    <name type="scientific">Comamonas suwonensis</name>
    <dbReference type="NCBI Taxonomy" id="2606214"/>
    <lineage>
        <taxon>Bacteria</taxon>
        <taxon>Pseudomonadati</taxon>
        <taxon>Pseudomonadota</taxon>
        <taxon>Betaproteobacteria</taxon>
        <taxon>Burkholderiales</taxon>
        <taxon>Comamonadaceae</taxon>
        <taxon>Comamonas</taxon>
    </lineage>
</organism>
<dbReference type="Proteomes" id="UP000530032">
    <property type="component" value="Unassembled WGS sequence"/>
</dbReference>
<evidence type="ECO:0000259" key="1">
    <source>
        <dbReference type="Pfam" id="PF18922"/>
    </source>
</evidence>
<dbReference type="Pfam" id="PF18922">
    <property type="entry name" value="DUF5672"/>
    <property type="match status" value="1"/>
</dbReference>
<name>A0A843BFE8_9BURK</name>
<proteinExistence type="predicted"/>
<protein>
    <recommendedName>
        <fullName evidence="1">DUF5672 domain-containing protein</fullName>
    </recommendedName>
</protein>
<dbReference type="EMBL" id="JABBCQ020000023">
    <property type="protein sequence ID" value="MBI1626737.1"/>
    <property type="molecule type" value="Genomic_DNA"/>
</dbReference>
<gene>
    <name evidence="2" type="ORF">HF327_019860</name>
</gene>
<evidence type="ECO:0000313" key="3">
    <source>
        <dbReference type="Proteomes" id="UP000530032"/>
    </source>
</evidence>
<dbReference type="AlphaFoldDB" id="A0A843BFE8"/>
<evidence type="ECO:0000313" key="2">
    <source>
        <dbReference type="EMBL" id="MBI1626737.1"/>
    </source>
</evidence>
<feature type="domain" description="DUF5672" evidence="1">
    <location>
        <begin position="71"/>
        <end position="169"/>
    </location>
</feature>
<dbReference type="RefSeq" id="WP_198462104.1">
    <property type="nucleotide sequence ID" value="NZ_JABBCQ020000023.1"/>
</dbReference>
<dbReference type="InterPro" id="IPR043729">
    <property type="entry name" value="DUF5672"/>
</dbReference>